<comment type="caution">
    <text evidence="1">The sequence shown here is derived from an EMBL/GenBank/DDBJ whole genome shotgun (WGS) entry which is preliminary data.</text>
</comment>
<dbReference type="EMBL" id="AMZN01000023">
    <property type="protein sequence ID" value="ELR72403.1"/>
    <property type="molecule type" value="Genomic_DNA"/>
</dbReference>
<name>L8JW29_9BACT</name>
<protein>
    <submittedName>
        <fullName evidence="1">Uncharacterized protein</fullName>
    </submittedName>
</protein>
<accession>L8JW29</accession>
<evidence type="ECO:0000313" key="1">
    <source>
        <dbReference type="EMBL" id="ELR72403.1"/>
    </source>
</evidence>
<dbReference type="STRING" id="1237149.C900_01559"/>
<dbReference type="Proteomes" id="UP000011135">
    <property type="component" value="Unassembled WGS sequence"/>
</dbReference>
<reference evidence="1 2" key="1">
    <citation type="submission" date="2012-12" db="EMBL/GenBank/DDBJ databases">
        <title>Genome assembly of Fulvivirga imtechensis AK7.</title>
        <authorList>
            <person name="Nupur N."/>
            <person name="Khatri I."/>
            <person name="Kumar R."/>
            <person name="Subramanian S."/>
            <person name="Pinnaka A."/>
        </authorList>
    </citation>
    <scope>NUCLEOTIDE SEQUENCE [LARGE SCALE GENOMIC DNA]</scope>
    <source>
        <strain evidence="1 2">AK7</strain>
    </source>
</reference>
<dbReference type="RefSeq" id="WP_009578992.1">
    <property type="nucleotide sequence ID" value="NZ_AMZN01000023.1"/>
</dbReference>
<evidence type="ECO:0000313" key="2">
    <source>
        <dbReference type="Proteomes" id="UP000011135"/>
    </source>
</evidence>
<dbReference type="OrthoDB" id="794777at2"/>
<organism evidence="1 2">
    <name type="scientific">Fulvivirga imtechensis AK7</name>
    <dbReference type="NCBI Taxonomy" id="1237149"/>
    <lineage>
        <taxon>Bacteria</taxon>
        <taxon>Pseudomonadati</taxon>
        <taxon>Bacteroidota</taxon>
        <taxon>Cytophagia</taxon>
        <taxon>Cytophagales</taxon>
        <taxon>Fulvivirgaceae</taxon>
        <taxon>Fulvivirga</taxon>
    </lineage>
</organism>
<proteinExistence type="predicted"/>
<sequence length="152" mass="17246">MQLLGIIRNRKIYHVQTRNNPDWSKLLPKSNWIALTVAHEGDEELIPIVANACLDRNASYICCSGELSKLSEEYFDEEIAWSAVEVPSILETSPITTSHHNLEEGFWFASTIADTDRYTVDTVVCIDLTEVKVKDLLCKLIEQINIGWIPPD</sequence>
<keyword evidence="2" id="KW-1185">Reference proteome</keyword>
<gene>
    <name evidence="1" type="ORF">C900_01559</name>
</gene>
<dbReference type="AlphaFoldDB" id="L8JW29"/>